<evidence type="ECO:0000256" key="6">
    <source>
        <dbReference type="ARBA" id="ARBA00038255"/>
    </source>
</evidence>
<dbReference type="InterPro" id="IPR001680">
    <property type="entry name" value="WD40_rpt"/>
</dbReference>
<keyword evidence="2" id="KW-0963">Cytoplasm</keyword>
<gene>
    <name evidence="7" type="ORF">F8M41_015942</name>
</gene>
<keyword evidence="8" id="KW-1185">Reference proteome</keyword>
<dbReference type="InterPro" id="IPR015943">
    <property type="entry name" value="WD40/YVTN_repeat-like_dom_sf"/>
</dbReference>
<dbReference type="InterPro" id="IPR036322">
    <property type="entry name" value="WD40_repeat_dom_sf"/>
</dbReference>
<dbReference type="PANTHER" id="PTHR14344">
    <property type="entry name" value="WD REPEAT PROTEIN"/>
    <property type="match status" value="1"/>
</dbReference>
<dbReference type="Pfam" id="PF00400">
    <property type="entry name" value="WD40"/>
    <property type="match status" value="1"/>
</dbReference>
<evidence type="ECO:0000256" key="2">
    <source>
        <dbReference type="ARBA" id="ARBA00022490"/>
    </source>
</evidence>
<keyword evidence="4" id="KW-0819">tRNA processing</keyword>
<evidence type="ECO:0000256" key="4">
    <source>
        <dbReference type="ARBA" id="ARBA00022694"/>
    </source>
</evidence>
<accession>A0A8H3WTE0</accession>
<evidence type="ECO:0000256" key="1">
    <source>
        <dbReference type="ARBA" id="ARBA00004496"/>
    </source>
</evidence>
<evidence type="ECO:0000313" key="8">
    <source>
        <dbReference type="Proteomes" id="UP000439903"/>
    </source>
</evidence>
<dbReference type="SUPFAM" id="SSF50978">
    <property type="entry name" value="WD40 repeat-like"/>
    <property type="match status" value="1"/>
</dbReference>
<protein>
    <submittedName>
        <fullName evidence="7">WD40 repeat-like protein</fullName>
    </submittedName>
</protein>
<name>A0A8H3WTE0_GIGMA</name>
<organism evidence="7 8">
    <name type="scientific">Gigaspora margarita</name>
    <dbReference type="NCBI Taxonomy" id="4874"/>
    <lineage>
        <taxon>Eukaryota</taxon>
        <taxon>Fungi</taxon>
        <taxon>Fungi incertae sedis</taxon>
        <taxon>Mucoromycota</taxon>
        <taxon>Glomeromycotina</taxon>
        <taxon>Glomeromycetes</taxon>
        <taxon>Diversisporales</taxon>
        <taxon>Gigasporaceae</taxon>
        <taxon>Gigaspora</taxon>
    </lineage>
</organism>
<dbReference type="GO" id="GO:0030488">
    <property type="term" value="P:tRNA methylation"/>
    <property type="evidence" value="ECO:0007669"/>
    <property type="project" value="TreeGrafter"/>
</dbReference>
<comment type="subcellular location">
    <subcellularLocation>
        <location evidence="1">Cytoplasm</location>
    </subcellularLocation>
</comment>
<comment type="similarity">
    <text evidence="6">Belongs to the WD repeat WDR6 family.</text>
</comment>
<evidence type="ECO:0000313" key="7">
    <source>
        <dbReference type="EMBL" id="KAF0344301.1"/>
    </source>
</evidence>
<sequence length="317" mass="36598">MDLTNTNYKKIFMEKNVKMLNFYVMYSPKVPHNYHLFKSDPIIFATEAEDSLLRLFQYIPNEKENRLFSLCSIKKHSSVIKNIEWSFGNELLLTCWKVEIDVPHNQKEASTQMLFVNINCLEWASCPVVSEILETRIMDTSVCSISTNNEYHNIAAVYSDSILRVWLFDEEKRSFFLIGMSKFHNKCILQIENMIIKAKESMTQDGILLFTSATDGRIAIWDISHYIHSYLVSYTTEVKFQHYTPYNLGMPIFSYQAHQSGVNCLALHQMTNLTTSNFIKESYMVVTGSEDNAIAAIILEFMYHESKGPNSGTKCGK</sequence>
<evidence type="ECO:0000256" key="3">
    <source>
        <dbReference type="ARBA" id="ARBA00022574"/>
    </source>
</evidence>
<reference evidence="7 8" key="1">
    <citation type="journal article" date="2019" name="Environ. Microbiol.">
        <title>At the nexus of three kingdoms: the genome of the mycorrhizal fungus Gigaspora margarita provides insights into plant, endobacterial and fungal interactions.</title>
        <authorList>
            <person name="Venice F."/>
            <person name="Ghignone S."/>
            <person name="Salvioli di Fossalunga A."/>
            <person name="Amselem J."/>
            <person name="Novero M."/>
            <person name="Xianan X."/>
            <person name="Sedzielewska Toro K."/>
            <person name="Morin E."/>
            <person name="Lipzen A."/>
            <person name="Grigoriev I.V."/>
            <person name="Henrissat B."/>
            <person name="Martin F.M."/>
            <person name="Bonfante P."/>
        </authorList>
    </citation>
    <scope>NUCLEOTIDE SEQUENCE [LARGE SCALE GENOMIC DNA]</scope>
    <source>
        <strain evidence="7 8">BEG34</strain>
    </source>
</reference>
<keyword evidence="5" id="KW-0677">Repeat</keyword>
<keyword evidence="3" id="KW-0853">WD repeat</keyword>
<dbReference type="Gene3D" id="2.130.10.10">
    <property type="entry name" value="YVTN repeat-like/Quinoprotein amine dehydrogenase"/>
    <property type="match status" value="1"/>
</dbReference>
<dbReference type="OrthoDB" id="5594999at2759"/>
<dbReference type="GO" id="GO:0005737">
    <property type="term" value="C:cytoplasm"/>
    <property type="evidence" value="ECO:0007669"/>
    <property type="project" value="UniProtKB-SubCell"/>
</dbReference>
<dbReference type="Proteomes" id="UP000439903">
    <property type="component" value="Unassembled WGS sequence"/>
</dbReference>
<dbReference type="InterPro" id="IPR051973">
    <property type="entry name" value="tRNA_Anticodon_Mtase-Reg"/>
</dbReference>
<comment type="caution">
    <text evidence="7">The sequence shown here is derived from an EMBL/GenBank/DDBJ whole genome shotgun (WGS) entry which is preliminary data.</text>
</comment>
<dbReference type="EMBL" id="WTPW01003386">
    <property type="protein sequence ID" value="KAF0344301.1"/>
    <property type="molecule type" value="Genomic_DNA"/>
</dbReference>
<dbReference type="PANTHER" id="PTHR14344:SF3">
    <property type="entry name" value="WD REPEAT-CONTAINING PROTEIN 6"/>
    <property type="match status" value="1"/>
</dbReference>
<proteinExistence type="inferred from homology"/>
<dbReference type="AlphaFoldDB" id="A0A8H3WTE0"/>
<evidence type="ECO:0000256" key="5">
    <source>
        <dbReference type="ARBA" id="ARBA00022737"/>
    </source>
</evidence>